<keyword evidence="3" id="KW-1185">Reference proteome</keyword>
<dbReference type="OrthoDB" id="9960168at2"/>
<feature type="transmembrane region" description="Helical" evidence="1">
    <location>
        <begin position="48"/>
        <end position="70"/>
    </location>
</feature>
<keyword evidence="1" id="KW-0472">Membrane</keyword>
<organism evidence="2 3">
    <name type="scientific">Williamsoniiplasma luminosum</name>
    <dbReference type="NCBI Taxonomy" id="214888"/>
    <lineage>
        <taxon>Bacteria</taxon>
        <taxon>Bacillati</taxon>
        <taxon>Mycoplasmatota</taxon>
        <taxon>Mollicutes</taxon>
        <taxon>Entomoplasmatales</taxon>
        <taxon>Williamsoniiplasma</taxon>
    </lineage>
</organism>
<feature type="transmembrane region" description="Helical" evidence="1">
    <location>
        <begin position="17"/>
        <end position="42"/>
    </location>
</feature>
<dbReference type="Proteomes" id="UP000232063">
    <property type="component" value="Chromosome"/>
</dbReference>
<feature type="transmembrane region" description="Helical" evidence="1">
    <location>
        <begin position="102"/>
        <end position="124"/>
    </location>
</feature>
<gene>
    <name evidence="2" type="ORF">ELUMI_v1c00520</name>
</gene>
<evidence type="ECO:0000256" key="1">
    <source>
        <dbReference type="SAM" id="Phobius"/>
    </source>
</evidence>
<dbReference type="KEGG" id="elj:ELUMI_v1c00520"/>
<keyword evidence="1" id="KW-0812">Transmembrane</keyword>
<evidence type="ECO:0000313" key="2">
    <source>
        <dbReference type="EMBL" id="ATZ16780.1"/>
    </source>
</evidence>
<sequence length="168" mass="19445">MNTTIDFKMIKKINNKVALWMGAVTFFVLIIALVIIVSLPTIHKNQQIVISLNLLINCILILITILLIGWSQIITSFLYHQVSYKDQNNQQIMQEKFEMSKISHITIITVLLIITTLQIVTMGLVGEKFSSLLSTYWWVIVVCFFWNALITYLSFGFKTYMYNNALKK</sequence>
<accession>A0A2K8NSG1</accession>
<keyword evidence="1" id="KW-1133">Transmembrane helix</keyword>
<feature type="transmembrane region" description="Helical" evidence="1">
    <location>
        <begin position="136"/>
        <end position="157"/>
    </location>
</feature>
<dbReference type="EMBL" id="CP024963">
    <property type="protein sequence ID" value="ATZ16780.1"/>
    <property type="molecule type" value="Genomic_DNA"/>
</dbReference>
<name>A0A2K8NSG1_9MOLU</name>
<reference evidence="2 3" key="1">
    <citation type="submission" date="2017-11" db="EMBL/GenBank/DDBJ databases">
        <title>Genome sequence of Entomoplasma luminosum PIMN-1 (ATCC 49195).</title>
        <authorList>
            <person name="Lo W.-S."/>
            <person name="Gasparich G.E."/>
            <person name="Kuo C.-H."/>
        </authorList>
    </citation>
    <scope>NUCLEOTIDE SEQUENCE [LARGE SCALE GENOMIC DNA]</scope>
    <source>
        <strain evidence="2 3">PIMN-1</strain>
    </source>
</reference>
<protein>
    <submittedName>
        <fullName evidence="2">Uncharacterized protein</fullName>
    </submittedName>
</protein>
<evidence type="ECO:0000313" key="3">
    <source>
        <dbReference type="Proteomes" id="UP000232063"/>
    </source>
</evidence>
<dbReference type="AlphaFoldDB" id="A0A2K8NSG1"/>
<proteinExistence type="predicted"/>